<feature type="region of interest" description="Disordered" evidence="1">
    <location>
        <begin position="1"/>
        <end position="23"/>
    </location>
</feature>
<feature type="region of interest" description="Disordered" evidence="1">
    <location>
        <begin position="294"/>
        <end position="323"/>
    </location>
</feature>
<name>A0A672I3I7_SALFA</name>
<proteinExistence type="predicted"/>
<dbReference type="PANTHER" id="PTHR31393">
    <property type="entry name" value="C5ORF31"/>
    <property type="match status" value="1"/>
</dbReference>
<dbReference type="AlphaFoldDB" id="A0A672I3I7"/>
<reference evidence="2" key="3">
    <citation type="submission" date="2025-09" db="UniProtKB">
        <authorList>
            <consortium name="Ensembl"/>
        </authorList>
    </citation>
    <scope>IDENTIFICATION</scope>
</reference>
<evidence type="ECO:0000313" key="2">
    <source>
        <dbReference type="Ensembl" id="ENSSFAP00005035615.1"/>
    </source>
</evidence>
<evidence type="ECO:0000313" key="3">
    <source>
        <dbReference type="Proteomes" id="UP000472267"/>
    </source>
</evidence>
<feature type="compositionally biased region" description="Polar residues" evidence="1">
    <location>
        <begin position="294"/>
        <end position="306"/>
    </location>
</feature>
<dbReference type="Proteomes" id="UP000472267">
    <property type="component" value="Chromosome 11"/>
</dbReference>
<dbReference type="GO" id="GO:0005813">
    <property type="term" value="C:centrosome"/>
    <property type="evidence" value="ECO:0007669"/>
    <property type="project" value="TreeGrafter"/>
</dbReference>
<reference evidence="2" key="1">
    <citation type="submission" date="2019-06" db="EMBL/GenBank/DDBJ databases">
        <authorList>
            <consortium name="Wellcome Sanger Institute Data Sharing"/>
        </authorList>
    </citation>
    <scope>NUCLEOTIDE SEQUENCE [LARGE SCALE GENOMIC DNA]</scope>
</reference>
<sequence>MSQVSNSRVGQTPSLIHSIPSDTAMNHPWGYGGTIPEENMIKIATPKEHPYSSHISRFAMFPSFRSPDDPETGVRAASQPFFNPHIPNSAPEVTVQSKTMGNPYRHEILQSPAKSSRKAVAWTGDHGFLDPLKGEKQVFYPTPPKTVLPNLKLRDPHLSLSERTSNMLKNLERTFWLTSYQMDYTGWGPANPLKMDDFQEKISSLPGINPHRTPLFDEGLIQKSMSQNSQEVNAAQISKTEASLNVCSRPYSQGKVSTREKGWVELDEARDKANIAPNAEVLSRASLEQDSLTEGKQLLPPTSNPSILPRPLPGIRSTSQAGAVGGAGGAVSILELQNSFSKSEAHRNFNRSITHAAVDLRDNIVTGKKHNFFGINCNYIHG</sequence>
<dbReference type="InterPro" id="IPR027886">
    <property type="entry name" value="SPMIP4"/>
</dbReference>
<gene>
    <name evidence="2" type="primary">c11h7orf31</name>
</gene>
<organism evidence="2 3">
    <name type="scientific">Salarias fasciatus</name>
    <name type="common">Jewelled blenny</name>
    <name type="synonym">Blennius fasciatus</name>
    <dbReference type="NCBI Taxonomy" id="181472"/>
    <lineage>
        <taxon>Eukaryota</taxon>
        <taxon>Metazoa</taxon>
        <taxon>Chordata</taxon>
        <taxon>Craniata</taxon>
        <taxon>Vertebrata</taxon>
        <taxon>Euteleostomi</taxon>
        <taxon>Actinopterygii</taxon>
        <taxon>Neopterygii</taxon>
        <taxon>Teleostei</taxon>
        <taxon>Neoteleostei</taxon>
        <taxon>Acanthomorphata</taxon>
        <taxon>Ovalentaria</taxon>
        <taxon>Blenniimorphae</taxon>
        <taxon>Blenniiformes</taxon>
        <taxon>Blennioidei</taxon>
        <taxon>Blenniidae</taxon>
        <taxon>Salariinae</taxon>
        <taxon>Salarias</taxon>
    </lineage>
</organism>
<dbReference type="OMA" id="DFPKCVE"/>
<dbReference type="Pfam" id="PF15093">
    <property type="entry name" value="SPMIP4-like"/>
    <property type="match status" value="1"/>
</dbReference>
<dbReference type="Ensembl" id="ENSSFAT00005036959.1">
    <property type="protein sequence ID" value="ENSSFAP00005035615.1"/>
    <property type="gene ID" value="ENSSFAG00005018030.1"/>
</dbReference>
<dbReference type="PANTHER" id="PTHR31393:SF2">
    <property type="entry name" value="CHROMOSOME 7 OPEN READING FRAME 31"/>
    <property type="match status" value="1"/>
</dbReference>
<keyword evidence="3" id="KW-1185">Reference proteome</keyword>
<accession>A0A672I3I7</accession>
<evidence type="ECO:0000256" key="1">
    <source>
        <dbReference type="SAM" id="MobiDB-lite"/>
    </source>
</evidence>
<dbReference type="InParanoid" id="A0A672I3I7"/>
<reference evidence="2" key="2">
    <citation type="submission" date="2025-08" db="UniProtKB">
        <authorList>
            <consortium name="Ensembl"/>
        </authorList>
    </citation>
    <scope>IDENTIFICATION</scope>
</reference>
<protein>
    <submittedName>
        <fullName evidence="2">Uncharacterized protein</fullName>
    </submittedName>
</protein>